<protein>
    <recommendedName>
        <fullName evidence="10">Aminoglycoside phosphotransferase domain-containing protein</fullName>
    </recommendedName>
</protein>
<dbReference type="PANTHER" id="PTHR21310:SF41">
    <property type="entry name" value="3'-PHOSPHOTRANSFERASE, PUTATIVE-RELATED"/>
    <property type="match status" value="1"/>
</dbReference>
<feature type="domain" description="Aminoglycoside phosphotransferase" evidence="10">
    <location>
        <begin position="20"/>
        <end position="257"/>
    </location>
</feature>
<keyword evidence="4 7" id="KW-0418">Kinase</keyword>
<dbReference type="InterPro" id="IPR011009">
    <property type="entry name" value="Kinase-like_dom_sf"/>
</dbReference>
<dbReference type="Proteomes" id="UP000037387">
    <property type="component" value="Unassembled WGS sequence"/>
</dbReference>
<proteinExistence type="inferred from homology"/>
<comment type="caution">
    <text evidence="11">The sequence shown here is derived from an EMBL/GenBank/DDBJ whole genome shotgun (WGS) entry which is preliminary data.</text>
</comment>
<dbReference type="GO" id="GO:0046872">
    <property type="term" value="F:metal ion binding"/>
    <property type="evidence" value="ECO:0007669"/>
    <property type="project" value="UniProtKB-KW"/>
</dbReference>
<dbReference type="CDD" id="cd05150">
    <property type="entry name" value="APH"/>
    <property type="match status" value="1"/>
</dbReference>
<evidence type="ECO:0000313" key="11">
    <source>
        <dbReference type="EMBL" id="KON75002.1"/>
    </source>
</evidence>
<dbReference type="Pfam" id="PF01636">
    <property type="entry name" value="APH"/>
    <property type="match status" value="1"/>
</dbReference>
<evidence type="ECO:0000256" key="6">
    <source>
        <dbReference type="ARBA" id="ARBA00023251"/>
    </source>
</evidence>
<dbReference type="GO" id="GO:0046677">
    <property type="term" value="P:response to antibiotic"/>
    <property type="evidence" value="ECO:0007669"/>
    <property type="project" value="UniProtKB-KW"/>
</dbReference>
<dbReference type="GO" id="GO:0005524">
    <property type="term" value="F:ATP binding"/>
    <property type="evidence" value="ECO:0007669"/>
    <property type="project" value="UniProtKB-KW"/>
</dbReference>
<gene>
    <name evidence="11" type="ORF">M768_03425</name>
</gene>
<dbReference type="Gene3D" id="3.30.200.20">
    <property type="entry name" value="Phosphorylase Kinase, domain 1"/>
    <property type="match status" value="1"/>
</dbReference>
<evidence type="ECO:0000259" key="10">
    <source>
        <dbReference type="Pfam" id="PF01636"/>
    </source>
</evidence>
<dbReference type="EMBL" id="ATNL01000006">
    <property type="protein sequence ID" value="KON75002.1"/>
    <property type="molecule type" value="Genomic_DNA"/>
</dbReference>
<dbReference type="RefSeq" id="WP_053369444.1">
    <property type="nucleotide sequence ID" value="NZ_KQ435288.1"/>
</dbReference>
<accession>A0A0M0FCB1</accession>
<dbReference type="InterPro" id="IPR002575">
    <property type="entry name" value="Aminoglycoside_PTrfase"/>
</dbReference>
<dbReference type="PIRSF" id="PIRSF000706">
    <property type="entry name" value="Kanamycin_kin"/>
    <property type="match status" value="1"/>
</dbReference>
<evidence type="ECO:0000256" key="9">
    <source>
        <dbReference type="PIRSR" id="PIRSR000706-2"/>
    </source>
</evidence>
<evidence type="ECO:0000256" key="2">
    <source>
        <dbReference type="ARBA" id="ARBA00022679"/>
    </source>
</evidence>
<reference evidence="11 12" key="1">
    <citation type="journal article" date="2015" name="Sci. Rep.">
        <title>Functional and structural properties of a novel cellulosome-like multienzyme complex: efficient glycoside hydrolysis of water-insoluble 7-xylosyl-10-deacetylpaclitaxel.</title>
        <authorList>
            <person name="Dou T.Y."/>
            <person name="Luan H.W."/>
            <person name="Ge G.B."/>
            <person name="Dong M.M."/>
            <person name="Zou H.F."/>
            <person name="He Y.Q."/>
            <person name="Cui P."/>
            <person name="Wang J.Y."/>
            <person name="Hao D.C."/>
            <person name="Yang S.L."/>
            <person name="Yang L."/>
        </authorList>
    </citation>
    <scope>NUCLEOTIDE SEQUENCE [LARGE SCALE GENOMIC DNA]</scope>
    <source>
        <strain evidence="11 12">F16</strain>
    </source>
</reference>
<keyword evidence="9" id="KW-0479">Metal-binding</keyword>
<sequence length="268" mass="29044">MDATAVGPTVRRALAQGLWEAVGSGESSARVFVSTDGARYAKVVSDDQTAALAGERDRVRWAAARGTPGPRLLGWVEAPDGAVLTTSAVAGTPADQVRPDQVRRAWTNILAAVAALHDVPAGDCPFDRGLRTMYAWAQDVVARGAVRREFLRPEQEARTGRDLLAELAAEMPVREEQEAADQVVCHGDLCLPNILLDPETLEVSGFVDLGRLGAADRHADLSLLLASAQDTWPDEAQHLQDQLQRLYGSPVDADRLRFHLLLDPLTWD</sequence>
<evidence type="ECO:0000256" key="8">
    <source>
        <dbReference type="PIRSR" id="PIRSR000706-1"/>
    </source>
</evidence>
<feature type="binding site" evidence="9">
    <location>
        <position position="208"/>
    </location>
    <ligand>
        <name>Mg(2+)</name>
        <dbReference type="ChEBI" id="CHEBI:18420"/>
    </ligand>
</feature>
<keyword evidence="12" id="KW-1185">Reference proteome</keyword>
<feature type="active site" description="Proton acceptor" evidence="8">
    <location>
        <position position="188"/>
    </location>
</feature>
<dbReference type="PANTHER" id="PTHR21310">
    <property type="entry name" value="AMINOGLYCOSIDE PHOSPHOTRANSFERASE-RELATED-RELATED"/>
    <property type="match status" value="1"/>
</dbReference>
<dbReference type="GO" id="GO:0016301">
    <property type="term" value="F:kinase activity"/>
    <property type="evidence" value="ECO:0007669"/>
    <property type="project" value="UniProtKB-KW"/>
</dbReference>
<dbReference type="SUPFAM" id="SSF56112">
    <property type="entry name" value="Protein kinase-like (PK-like)"/>
    <property type="match status" value="1"/>
</dbReference>
<evidence type="ECO:0000256" key="7">
    <source>
        <dbReference type="PIRNR" id="PIRNR000706"/>
    </source>
</evidence>
<dbReference type="InterPro" id="IPR051678">
    <property type="entry name" value="AGP_Transferase"/>
</dbReference>
<dbReference type="GO" id="GO:0016773">
    <property type="term" value="F:phosphotransferase activity, alcohol group as acceptor"/>
    <property type="evidence" value="ECO:0007669"/>
    <property type="project" value="InterPro"/>
</dbReference>
<evidence type="ECO:0000313" key="12">
    <source>
        <dbReference type="Proteomes" id="UP000037387"/>
    </source>
</evidence>
<dbReference type="AlphaFoldDB" id="A0A0M0FCB1"/>
<keyword evidence="5 7" id="KW-0067">ATP-binding</keyword>
<evidence type="ECO:0000256" key="5">
    <source>
        <dbReference type="ARBA" id="ARBA00022840"/>
    </source>
</evidence>
<dbReference type="Gene3D" id="3.90.1200.10">
    <property type="match status" value="1"/>
</dbReference>
<keyword evidence="9" id="KW-0460">Magnesium</keyword>
<evidence type="ECO:0000256" key="1">
    <source>
        <dbReference type="ARBA" id="ARBA00006219"/>
    </source>
</evidence>
<dbReference type="InterPro" id="IPR024165">
    <property type="entry name" value="Kan/Strep_kinase"/>
</dbReference>
<comment type="similarity">
    <text evidence="1 7">Belongs to the aminoglycoside phosphotransferase family.</text>
</comment>
<name>A0A0M0FCB1_CELCE</name>
<keyword evidence="3 7" id="KW-0547">Nucleotide-binding</keyword>
<evidence type="ECO:0000256" key="4">
    <source>
        <dbReference type="ARBA" id="ARBA00022777"/>
    </source>
</evidence>
<dbReference type="PATRIC" id="fig|1350482.3.peg.668"/>
<keyword evidence="2 7" id="KW-0808">Transferase</keyword>
<evidence type="ECO:0000256" key="3">
    <source>
        <dbReference type="ARBA" id="ARBA00022741"/>
    </source>
</evidence>
<keyword evidence="6 7" id="KW-0046">Antibiotic resistance</keyword>
<feature type="binding site" evidence="9">
    <location>
        <position position="193"/>
    </location>
    <ligand>
        <name>Mg(2+)</name>
        <dbReference type="ChEBI" id="CHEBI:18420"/>
    </ligand>
</feature>
<organism evidence="11 12">
    <name type="scientific">Cellulosimicrobium cellulans F16</name>
    <dbReference type="NCBI Taxonomy" id="1350482"/>
    <lineage>
        <taxon>Bacteria</taxon>
        <taxon>Bacillati</taxon>
        <taxon>Actinomycetota</taxon>
        <taxon>Actinomycetes</taxon>
        <taxon>Micrococcales</taxon>
        <taxon>Promicromonosporaceae</taxon>
        <taxon>Cellulosimicrobium</taxon>
    </lineage>
</organism>